<evidence type="ECO:0000313" key="2">
    <source>
        <dbReference type="Proteomes" id="UP000469346"/>
    </source>
</evidence>
<protein>
    <submittedName>
        <fullName evidence="1">Uncharacterized protein</fullName>
    </submittedName>
</protein>
<organism evidence="1 2">
    <name type="scientific">Dissulfurirhabdus thermomarina</name>
    <dbReference type="NCBI Taxonomy" id="1765737"/>
    <lineage>
        <taxon>Bacteria</taxon>
        <taxon>Deltaproteobacteria</taxon>
        <taxon>Dissulfurirhabdaceae</taxon>
        <taxon>Dissulfurirhabdus</taxon>
    </lineage>
</organism>
<comment type="caution">
    <text evidence="1">The sequence shown here is derived from an EMBL/GenBank/DDBJ whole genome shotgun (WGS) entry which is preliminary data.</text>
</comment>
<dbReference type="Proteomes" id="UP000469346">
    <property type="component" value="Unassembled WGS sequence"/>
</dbReference>
<evidence type="ECO:0000313" key="1">
    <source>
        <dbReference type="EMBL" id="NDY43214.1"/>
    </source>
</evidence>
<accession>A0A6N9TTZ6</accession>
<proteinExistence type="predicted"/>
<sequence>MKRLKIFLAGLVVGLLFGLWMGVNLGRDEPLFRNPFARQPLEKRLKQTGGAILEKGGEVLREKGRELTNPAPGR</sequence>
<dbReference type="AlphaFoldDB" id="A0A6N9TTZ6"/>
<reference evidence="1 2" key="1">
    <citation type="submission" date="2020-02" db="EMBL/GenBank/DDBJ databases">
        <title>Comparative genomics of sulfur disproportionating microorganisms.</title>
        <authorList>
            <person name="Ward L.M."/>
            <person name="Bertran E."/>
            <person name="Johnston D.T."/>
        </authorList>
    </citation>
    <scope>NUCLEOTIDE SEQUENCE [LARGE SCALE GENOMIC DNA]</scope>
    <source>
        <strain evidence="1 2">DSM 100025</strain>
    </source>
</reference>
<dbReference type="EMBL" id="JAAGRR010000133">
    <property type="protein sequence ID" value="NDY43214.1"/>
    <property type="molecule type" value="Genomic_DNA"/>
</dbReference>
<gene>
    <name evidence="1" type="ORF">G3N55_10220</name>
</gene>
<name>A0A6N9TTZ6_DISTH</name>
<keyword evidence="2" id="KW-1185">Reference proteome</keyword>
<dbReference type="RefSeq" id="WP_163299327.1">
    <property type="nucleotide sequence ID" value="NZ_JAAGRR010000133.1"/>
</dbReference>